<sequence length="164" mass="19061">MASSKKDFVYSQNDYLNNYIQFADTKSAVFITVNGVLMGFLYTQIKDNMPFEFEKSKNLFLLASIGLLLVAYVFLFLVIFPRRSYRNGNGIVFWEDVTTYKDAESYKMKVSEIPQGSFEEVMIEQNYYLAKTATKKYKNLHWSFIFSIASYISVVVFSILNVLK</sequence>
<reference evidence="1" key="1">
    <citation type="submission" date="2022-08" db="EMBL/GenBank/DDBJ databases">
        <title>Molecular epidemiological analysis of five strains of VanD-type vancomycin-resistant Enterococcus faecalis.</title>
        <authorList>
            <person name="Mimura K."/>
            <person name="Hashimoto Y."/>
            <person name="Tomita H."/>
        </authorList>
    </citation>
    <scope>NUCLEOTIDE SEQUENCE</scope>
    <source>
        <strain evidence="1">SVR2332</strain>
    </source>
</reference>
<evidence type="ECO:0000313" key="1">
    <source>
        <dbReference type="EMBL" id="BDQ63170.1"/>
    </source>
</evidence>
<accession>A0AC59HTX6</accession>
<proteinExistence type="predicted"/>
<protein>
    <submittedName>
        <fullName evidence="1">Uncharacterized protein</fullName>
    </submittedName>
</protein>
<name>A0AC59HTX6_ENTFL</name>
<evidence type="ECO:0000313" key="2">
    <source>
        <dbReference type="Proteomes" id="UP001317613"/>
    </source>
</evidence>
<organism evidence="1 2">
    <name type="scientific">Enterococcus faecalis</name>
    <name type="common">Streptococcus faecalis</name>
    <dbReference type="NCBI Taxonomy" id="1351"/>
    <lineage>
        <taxon>Bacteria</taxon>
        <taxon>Bacillati</taxon>
        <taxon>Bacillota</taxon>
        <taxon>Bacilli</taxon>
        <taxon>Lactobacillales</taxon>
        <taxon>Enterococcaceae</taxon>
        <taxon>Enterococcus</taxon>
    </lineage>
</organism>
<gene>
    <name evidence="1" type="ORF">EfsSVR2332_32480</name>
</gene>
<dbReference type="EMBL" id="AP026729">
    <property type="protein sequence ID" value="BDQ63170.1"/>
    <property type="molecule type" value="Genomic_DNA"/>
</dbReference>
<dbReference type="Proteomes" id="UP001317613">
    <property type="component" value="Chromosome"/>
</dbReference>